<dbReference type="InterPro" id="IPR045877">
    <property type="entry name" value="ZFP36-like"/>
</dbReference>
<comment type="caution">
    <text evidence="8">The sequence shown here is derived from an EMBL/GenBank/DDBJ whole genome shotgun (WGS) entry which is preliminary data.</text>
</comment>
<proteinExistence type="predicted"/>
<feature type="compositionally biased region" description="Basic and acidic residues" evidence="6">
    <location>
        <begin position="7"/>
        <end position="23"/>
    </location>
</feature>
<dbReference type="GO" id="GO:0008270">
    <property type="term" value="F:zinc ion binding"/>
    <property type="evidence" value="ECO:0007669"/>
    <property type="project" value="UniProtKB-KW"/>
</dbReference>
<feature type="domain" description="C3H1-type" evidence="7">
    <location>
        <begin position="34"/>
        <end position="61"/>
    </location>
</feature>
<name>A0AAU9IX23_9CILI</name>
<dbReference type="GO" id="GO:0003729">
    <property type="term" value="F:mRNA binding"/>
    <property type="evidence" value="ECO:0007669"/>
    <property type="project" value="InterPro"/>
</dbReference>
<dbReference type="Pfam" id="PF00642">
    <property type="entry name" value="zf-CCCH"/>
    <property type="match status" value="2"/>
</dbReference>
<protein>
    <recommendedName>
        <fullName evidence="7">C3H1-type domain-containing protein</fullName>
    </recommendedName>
</protein>
<dbReference type="InterPro" id="IPR036855">
    <property type="entry name" value="Znf_CCCH_sf"/>
</dbReference>
<dbReference type="EMBL" id="CAJZBQ010000018">
    <property type="protein sequence ID" value="CAG9317624.1"/>
    <property type="molecule type" value="Genomic_DNA"/>
</dbReference>
<keyword evidence="1 5" id="KW-0479">Metal-binding</keyword>
<keyword evidence="9" id="KW-1185">Reference proteome</keyword>
<keyword evidence="3 5" id="KW-0863">Zinc-finger</keyword>
<evidence type="ECO:0000256" key="3">
    <source>
        <dbReference type="ARBA" id="ARBA00022771"/>
    </source>
</evidence>
<dbReference type="Gene3D" id="4.10.1000.10">
    <property type="entry name" value="Zinc finger, CCCH-type"/>
    <property type="match status" value="2"/>
</dbReference>
<dbReference type="SMART" id="SM00356">
    <property type="entry name" value="ZnF_C3H1"/>
    <property type="match status" value="2"/>
</dbReference>
<feature type="region of interest" description="Disordered" evidence="6">
    <location>
        <begin position="1"/>
        <end position="23"/>
    </location>
</feature>
<dbReference type="GO" id="GO:0010468">
    <property type="term" value="P:regulation of gene expression"/>
    <property type="evidence" value="ECO:0007669"/>
    <property type="project" value="UniProtKB-ARBA"/>
</dbReference>
<dbReference type="PROSITE" id="PS50103">
    <property type="entry name" value="ZF_C3H1"/>
    <property type="match status" value="2"/>
</dbReference>
<dbReference type="PANTHER" id="PTHR12547:SF18">
    <property type="entry name" value="PROTEIN TIS11"/>
    <property type="match status" value="1"/>
</dbReference>
<dbReference type="Proteomes" id="UP001162131">
    <property type="component" value="Unassembled WGS sequence"/>
</dbReference>
<sequence length="115" mass="13533">MITPEPLPREFENSFEKESKRLSKKPKEQDFQIKYKTEICKNWVNGHCQFGESCAFAHGREELREKALSKKECTHFAEGFCVYGERCLFKHTVNTKRRLPVFITISMKGQIETQN</sequence>
<dbReference type="FunFam" id="4.10.1000.10:FF:000003">
    <property type="entry name" value="Zinc finger CCCH domain-containing protein"/>
    <property type="match status" value="1"/>
</dbReference>
<dbReference type="GO" id="GO:0051252">
    <property type="term" value="P:regulation of RNA metabolic process"/>
    <property type="evidence" value="ECO:0007669"/>
    <property type="project" value="UniProtKB-ARBA"/>
</dbReference>
<evidence type="ECO:0000256" key="2">
    <source>
        <dbReference type="ARBA" id="ARBA00022737"/>
    </source>
</evidence>
<dbReference type="InterPro" id="IPR000571">
    <property type="entry name" value="Znf_CCCH"/>
</dbReference>
<feature type="domain" description="C3H1-type" evidence="7">
    <location>
        <begin position="67"/>
        <end position="94"/>
    </location>
</feature>
<evidence type="ECO:0000256" key="6">
    <source>
        <dbReference type="SAM" id="MobiDB-lite"/>
    </source>
</evidence>
<organism evidence="8 9">
    <name type="scientific">Blepharisma stoltei</name>
    <dbReference type="NCBI Taxonomy" id="1481888"/>
    <lineage>
        <taxon>Eukaryota</taxon>
        <taxon>Sar</taxon>
        <taxon>Alveolata</taxon>
        <taxon>Ciliophora</taxon>
        <taxon>Postciliodesmatophora</taxon>
        <taxon>Heterotrichea</taxon>
        <taxon>Heterotrichida</taxon>
        <taxon>Blepharismidae</taxon>
        <taxon>Blepharisma</taxon>
    </lineage>
</organism>
<reference evidence="8" key="1">
    <citation type="submission" date="2021-09" db="EMBL/GenBank/DDBJ databases">
        <authorList>
            <consortium name="AG Swart"/>
            <person name="Singh M."/>
            <person name="Singh A."/>
            <person name="Seah K."/>
            <person name="Emmerich C."/>
        </authorList>
    </citation>
    <scope>NUCLEOTIDE SEQUENCE</scope>
    <source>
        <strain evidence="8">ATCC30299</strain>
    </source>
</reference>
<evidence type="ECO:0000256" key="4">
    <source>
        <dbReference type="ARBA" id="ARBA00022833"/>
    </source>
</evidence>
<evidence type="ECO:0000259" key="7">
    <source>
        <dbReference type="PROSITE" id="PS50103"/>
    </source>
</evidence>
<evidence type="ECO:0000256" key="1">
    <source>
        <dbReference type="ARBA" id="ARBA00022723"/>
    </source>
</evidence>
<evidence type="ECO:0000313" key="9">
    <source>
        <dbReference type="Proteomes" id="UP001162131"/>
    </source>
</evidence>
<feature type="zinc finger region" description="C3H1-type" evidence="5">
    <location>
        <begin position="34"/>
        <end position="61"/>
    </location>
</feature>
<dbReference type="AlphaFoldDB" id="A0AAU9IX23"/>
<accession>A0AAU9IX23</accession>
<dbReference type="PANTHER" id="PTHR12547">
    <property type="entry name" value="CCCH ZINC FINGER/TIS11-RELATED"/>
    <property type="match status" value="1"/>
</dbReference>
<keyword evidence="4 5" id="KW-0862">Zinc</keyword>
<keyword evidence="2" id="KW-0677">Repeat</keyword>
<feature type="zinc finger region" description="C3H1-type" evidence="5">
    <location>
        <begin position="67"/>
        <end position="94"/>
    </location>
</feature>
<dbReference type="SUPFAM" id="SSF90229">
    <property type="entry name" value="CCCH zinc finger"/>
    <property type="match status" value="2"/>
</dbReference>
<evidence type="ECO:0000313" key="8">
    <source>
        <dbReference type="EMBL" id="CAG9317624.1"/>
    </source>
</evidence>
<gene>
    <name evidence="8" type="ORF">BSTOLATCC_MIC18867</name>
</gene>
<evidence type="ECO:0000256" key="5">
    <source>
        <dbReference type="PROSITE-ProRule" id="PRU00723"/>
    </source>
</evidence>